<comment type="caution">
    <text evidence="1">The sequence shown here is derived from an EMBL/GenBank/DDBJ whole genome shotgun (WGS) entry which is preliminary data.</text>
</comment>
<evidence type="ECO:0008006" key="3">
    <source>
        <dbReference type="Google" id="ProtNLM"/>
    </source>
</evidence>
<sequence length="129" mass="14191">MKNTLFFLLVCISCLCCFSCKKNSDSEPQGVTIRVKNVSPYQFESVYVNTSGGENNYGALASGQSTPYLGGYKLAYDYAYIKVVINGEELVLQPIDYVGETPIKKGSCTYVIGVTDLGRKELSLQFTQP</sequence>
<dbReference type="RefSeq" id="WP_190783841.1">
    <property type="nucleotide sequence ID" value="NZ_JACWZZ010000001.1"/>
</dbReference>
<keyword evidence="2" id="KW-1185">Reference proteome</keyword>
<dbReference type="EMBL" id="JACWZZ010000001">
    <property type="protein sequence ID" value="MBD2714857.1"/>
    <property type="molecule type" value="Genomic_DNA"/>
</dbReference>
<protein>
    <recommendedName>
        <fullName evidence="3">DUF4397 domain-containing protein</fullName>
    </recommendedName>
</protein>
<accession>A0ABR8JHM3</accession>
<dbReference type="Proteomes" id="UP000642468">
    <property type="component" value="Unassembled WGS sequence"/>
</dbReference>
<proteinExistence type="predicted"/>
<name>A0ABR8JHM3_9BACT</name>
<gene>
    <name evidence="1" type="ORF">IC231_07395</name>
</gene>
<evidence type="ECO:0000313" key="1">
    <source>
        <dbReference type="EMBL" id="MBD2714857.1"/>
    </source>
</evidence>
<organism evidence="1 2">
    <name type="scientific">Hymenobacter duratus</name>
    <dbReference type="NCBI Taxonomy" id="2771356"/>
    <lineage>
        <taxon>Bacteria</taxon>
        <taxon>Pseudomonadati</taxon>
        <taxon>Bacteroidota</taxon>
        <taxon>Cytophagia</taxon>
        <taxon>Cytophagales</taxon>
        <taxon>Hymenobacteraceae</taxon>
        <taxon>Hymenobacter</taxon>
    </lineage>
</organism>
<reference evidence="1 2" key="1">
    <citation type="submission" date="2020-09" db="EMBL/GenBank/DDBJ databases">
        <authorList>
            <person name="Kim M.K."/>
        </authorList>
    </citation>
    <scope>NUCLEOTIDE SEQUENCE [LARGE SCALE GENOMIC DNA]</scope>
    <source>
        <strain evidence="1 2">BT646</strain>
    </source>
</reference>
<evidence type="ECO:0000313" key="2">
    <source>
        <dbReference type="Proteomes" id="UP000642468"/>
    </source>
</evidence>